<comment type="caution">
    <text evidence="3">The sequence shown here is derived from an EMBL/GenBank/DDBJ whole genome shotgun (WGS) entry which is preliminary data.</text>
</comment>
<dbReference type="InterPro" id="IPR011990">
    <property type="entry name" value="TPR-like_helical_dom_sf"/>
</dbReference>
<dbReference type="SUPFAM" id="SSF48452">
    <property type="entry name" value="TPR-like"/>
    <property type="match status" value="1"/>
</dbReference>
<evidence type="ECO:0000256" key="2">
    <source>
        <dbReference type="SAM" id="MobiDB-lite"/>
    </source>
</evidence>
<dbReference type="OrthoDB" id="7190835at2"/>
<feature type="region of interest" description="Disordered" evidence="2">
    <location>
        <begin position="219"/>
        <end position="246"/>
    </location>
</feature>
<keyword evidence="4" id="KW-1185">Reference proteome</keyword>
<dbReference type="AlphaFoldDB" id="A0A2N0H6F0"/>
<proteinExistence type="predicted"/>
<protein>
    <submittedName>
        <fullName evidence="3">Uncharacterized protein</fullName>
    </submittedName>
</protein>
<gene>
    <name evidence="3" type="ORF">B0I00_2114</name>
</gene>
<sequence length="246" mass="25977">MTIQLKSVLTLALVSFALPGCSLFGGPRMADRTGSEQQMQVSAKALAARPAAFTDAGRRALNEGSAGLAIEAFTRAVTSGEAPAPAFNGLGVAYARIGRVDLAQRYFERAAQVDPADTRYQTNLARLLRSPLYAKRHQADEANAMLARAEQARSVEERSRQAAAPGQLQRIGANQFMIRTAPLAASAGPVRTAMVVARTKPRLADTASVEAKFDSAIGKGEAAAAPAEDQPKSRTVLFKPAAAAKR</sequence>
<name>A0A2N0H6F0_9SPHN</name>
<dbReference type="InterPro" id="IPR019734">
    <property type="entry name" value="TPR_rpt"/>
</dbReference>
<dbReference type="PROSITE" id="PS50005">
    <property type="entry name" value="TPR"/>
    <property type="match status" value="1"/>
</dbReference>
<dbReference type="Gene3D" id="1.25.40.10">
    <property type="entry name" value="Tetratricopeptide repeat domain"/>
    <property type="match status" value="1"/>
</dbReference>
<reference evidence="3 4" key="1">
    <citation type="submission" date="2017-11" db="EMBL/GenBank/DDBJ databases">
        <title>Genomic Encyclopedia of Type Strains, Phase III (KMG-III): the genomes of soil and plant-associated and newly described type strains.</title>
        <authorList>
            <person name="Whitman W."/>
        </authorList>
    </citation>
    <scope>NUCLEOTIDE SEQUENCE [LARGE SCALE GENOMIC DNA]</scope>
    <source>
        <strain evidence="3 4">CGMCC 1.12274</strain>
    </source>
</reference>
<dbReference type="Proteomes" id="UP000232587">
    <property type="component" value="Unassembled WGS sequence"/>
</dbReference>
<dbReference type="RefSeq" id="WP_100867356.1">
    <property type="nucleotide sequence ID" value="NZ_PHUF01000004.1"/>
</dbReference>
<dbReference type="EMBL" id="PHUF01000004">
    <property type="protein sequence ID" value="PKB14524.1"/>
    <property type="molecule type" value="Genomic_DNA"/>
</dbReference>
<feature type="compositionally biased region" description="Low complexity" evidence="2">
    <location>
        <begin position="219"/>
        <end position="228"/>
    </location>
</feature>
<dbReference type="PROSITE" id="PS50293">
    <property type="entry name" value="TPR_REGION"/>
    <property type="match status" value="1"/>
</dbReference>
<evidence type="ECO:0000313" key="4">
    <source>
        <dbReference type="Proteomes" id="UP000232587"/>
    </source>
</evidence>
<keyword evidence="1" id="KW-0802">TPR repeat</keyword>
<feature type="repeat" description="TPR" evidence="1">
    <location>
        <begin position="84"/>
        <end position="117"/>
    </location>
</feature>
<organism evidence="3 4">
    <name type="scientific">Novosphingobium kunmingense</name>
    <dbReference type="NCBI Taxonomy" id="1211806"/>
    <lineage>
        <taxon>Bacteria</taxon>
        <taxon>Pseudomonadati</taxon>
        <taxon>Pseudomonadota</taxon>
        <taxon>Alphaproteobacteria</taxon>
        <taxon>Sphingomonadales</taxon>
        <taxon>Sphingomonadaceae</taxon>
        <taxon>Novosphingobium</taxon>
    </lineage>
</organism>
<accession>A0A2N0H6F0</accession>
<dbReference type="SMART" id="SM00028">
    <property type="entry name" value="TPR"/>
    <property type="match status" value="1"/>
</dbReference>
<evidence type="ECO:0000256" key="1">
    <source>
        <dbReference type="PROSITE-ProRule" id="PRU00339"/>
    </source>
</evidence>
<evidence type="ECO:0000313" key="3">
    <source>
        <dbReference type="EMBL" id="PKB14524.1"/>
    </source>
</evidence>